<name>I1CF60_RHIO9</name>
<dbReference type="AlphaFoldDB" id="I1CF60"/>
<feature type="compositionally biased region" description="Polar residues" evidence="1">
    <location>
        <begin position="43"/>
        <end position="54"/>
    </location>
</feature>
<evidence type="ECO:0000313" key="2">
    <source>
        <dbReference type="EMBL" id="EIE87090.1"/>
    </source>
</evidence>
<accession>I1CF60</accession>
<organism evidence="2 3">
    <name type="scientific">Rhizopus delemar (strain RA 99-880 / ATCC MYA-4621 / FGSC 9543 / NRRL 43880)</name>
    <name type="common">Mucormycosis agent</name>
    <name type="synonym">Rhizopus arrhizus var. delemar</name>
    <dbReference type="NCBI Taxonomy" id="246409"/>
    <lineage>
        <taxon>Eukaryota</taxon>
        <taxon>Fungi</taxon>
        <taxon>Fungi incertae sedis</taxon>
        <taxon>Mucoromycota</taxon>
        <taxon>Mucoromycotina</taxon>
        <taxon>Mucoromycetes</taxon>
        <taxon>Mucorales</taxon>
        <taxon>Mucorineae</taxon>
        <taxon>Rhizopodaceae</taxon>
        <taxon>Rhizopus</taxon>
    </lineage>
</organism>
<dbReference type="VEuPathDB" id="FungiDB:RO3G_11801"/>
<dbReference type="GO" id="GO:0006120">
    <property type="term" value="P:mitochondrial electron transport, NADH to ubiquinone"/>
    <property type="evidence" value="ECO:0007669"/>
    <property type="project" value="TreeGrafter"/>
</dbReference>
<sequence>MLRRSIQRIQSSNFRNTALKSFTASYTTSLQPTAKTVAPAAEQASNRPTTWSENQRAKADALKGPRFEQTDISTQPNPMAAIELIAEEPIRFVKKRIAHCDGGKDTIILITFSVEKDN</sequence>
<dbReference type="GO" id="GO:0005739">
    <property type="term" value="C:mitochondrion"/>
    <property type="evidence" value="ECO:0007669"/>
    <property type="project" value="GOC"/>
</dbReference>
<feature type="region of interest" description="Disordered" evidence="1">
    <location>
        <begin position="30"/>
        <end position="75"/>
    </location>
</feature>
<reference evidence="2 3" key="1">
    <citation type="journal article" date="2009" name="PLoS Genet.">
        <title>Genomic analysis of the basal lineage fungus Rhizopus oryzae reveals a whole-genome duplication.</title>
        <authorList>
            <person name="Ma L.-J."/>
            <person name="Ibrahim A.S."/>
            <person name="Skory C."/>
            <person name="Grabherr M.G."/>
            <person name="Burger G."/>
            <person name="Butler M."/>
            <person name="Elias M."/>
            <person name="Idnurm A."/>
            <person name="Lang B.F."/>
            <person name="Sone T."/>
            <person name="Abe A."/>
            <person name="Calvo S.E."/>
            <person name="Corrochano L.M."/>
            <person name="Engels R."/>
            <person name="Fu J."/>
            <person name="Hansberg W."/>
            <person name="Kim J.-M."/>
            <person name="Kodira C.D."/>
            <person name="Koehrsen M.J."/>
            <person name="Liu B."/>
            <person name="Miranda-Saavedra D."/>
            <person name="O'Leary S."/>
            <person name="Ortiz-Castellanos L."/>
            <person name="Poulter R."/>
            <person name="Rodriguez-Romero J."/>
            <person name="Ruiz-Herrera J."/>
            <person name="Shen Y.-Q."/>
            <person name="Zeng Q."/>
            <person name="Galagan J."/>
            <person name="Birren B.W."/>
            <person name="Cuomo C.A."/>
            <person name="Wickes B.L."/>
        </authorList>
    </citation>
    <scope>NUCLEOTIDE SEQUENCE [LARGE SCALE GENOMIC DNA]</scope>
    <source>
        <strain evidence="3">RA 99-880 / ATCC MYA-4621 / FGSC 9543 / NRRL 43880</strain>
    </source>
</reference>
<proteinExistence type="predicted"/>
<dbReference type="GeneID" id="93618766"/>
<dbReference type="OrthoDB" id="307899at2759"/>
<dbReference type="eggNOG" id="KOG3456">
    <property type="taxonomic scope" value="Eukaryota"/>
</dbReference>
<dbReference type="RefSeq" id="XP_067522486.1">
    <property type="nucleotide sequence ID" value="XM_067666385.1"/>
</dbReference>
<evidence type="ECO:0000256" key="1">
    <source>
        <dbReference type="SAM" id="MobiDB-lite"/>
    </source>
</evidence>
<dbReference type="PANTHER" id="PTHR13156:SF0">
    <property type="entry name" value="NADH DEHYDROGENASE [UBIQUINONE] IRON-SULFUR PROTEIN 6, MITOCHONDRIAL"/>
    <property type="match status" value="1"/>
</dbReference>
<dbReference type="STRING" id="246409.I1CF60"/>
<dbReference type="PANTHER" id="PTHR13156">
    <property type="entry name" value="NADH-UBIQUINONE OXIDOREDUCTASE 13 KD-A SUBUNIT"/>
    <property type="match status" value="1"/>
</dbReference>
<feature type="compositionally biased region" description="Basic and acidic residues" evidence="1">
    <location>
        <begin position="55"/>
        <end position="69"/>
    </location>
</feature>
<keyword evidence="3" id="KW-1185">Reference proteome</keyword>
<dbReference type="Proteomes" id="UP000009138">
    <property type="component" value="Unassembled WGS sequence"/>
</dbReference>
<evidence type="ECO:0000313" key="3">
    <source>
        <dbReference type="Proteomes" id="UP000009138"/>
    </source>
</evidence>
<protein>
    <submittedName>
        <fullName evidence="2">Uncharacterized protein</fullName>
    </submittedName>
</protein>
<dbReference type="EMBL" id="CH476740">
    <property type="protein sequence ID" value="EIE87090.1"/>
    <property type="molecule type" value="Genomic_DNA"/>
</dbReference>
<gene>
    <name evidence="2" type="ORF">RO3G_11801</name>
</gene>
<dbReference type="OMA" id="QMIADEP"/>
<dbReference type="InParanoid" id="I1CF60"/>